<dbReference type="RefSeq" id="XP_018379734.1">
    <property type="nucleotide sequence ID" value="XM_018526957.1"/>
</dbReference>
<dbReference type="SUPFAM" id="SSF57959">
    <property type="entry name" value="Leucine zipper domain"/>
    <property type="match status" value="1"/>
</dbReference>
<dbReference type="PANTHER" id="PTHR40621:SF6">
    <property type="entry name" value="AP-1-LIKE TRANSCRIPTION FACTOR YAP1-RELATED"/>
    <property type="match status" value="1"/>
</dbReference>
<dbReference type="PROSITE" id="PS50217">
    <property type="entry name" value="BZIP"/>
    <property type="match status" value="1"/>
</dbReference>
<dbReference type="GO" id="GO:0090575">
    <property type="term" value="C:RNA polymerase II transcription regulator complex"/>
    <property type="evidence" value="ECO:0007669"/>
    <property type="project" value="TreeGrafter"/>
</dbReference>
<evidence type="ECO:0000256" key="3">
    <source>
        <dbReference type="SAM" id="MobiDB-lite"/>
    </source>
</evidence>
<keyword evidence="2" id="KW-0539">Nucleus</keyword>
<accession>A0A177D3Q2</accession>
<dbReference type="GeneID" id="29112551"/>
<feature type="region of interest" description="Disordered" evidence="3">
    <location>
        <begin position="125"/>
        <end position="159"/>
    </location>
</feature>
<reference evidence="5 6" key="1">
    <citation type="submission" date="2016-05" db="EMBL/GenBank/DDBJ databases">
        <title>Comparative analysis of secretome profiles of manganese(II)-oxidizing ascomycete fungi.</title>
        <authorList>
            <consortium name="DOE Joint Genome Institute"/>
            <person name="Zeiner C.A."/>
            <person name="Purvine S.O."/>
            <person name="Zink E.M."/>
            <person name="Wu S."/>
            <person name="Pasa-Tolic L."/>
            <person name="Chaput D.L."/>
            <person name="Haridas S."/>
            <person name="Grigoriev I.V."/>
            <person name="Santelli C.M."/>
            <person name="Hansel C.M."/>
        </authorList>
    </citation>
    <scope>NUCLEOTIDE SEQUENCE [LARGE SCALE GENOMIC DNA]</scope>
    <source>
        <strain evidence="5 6">SRC1lrK2f</strain>
    </source>
</reference>
<dbReference type="EMBL" id="KV441501">
    <property type="protein sequence ID" value="OAG14313.1"/>
    <property type="molecule type" value="Genomic_DNA"/>
</dbReference>
<proteinExistence type="predicted"/>
<dbReference type="KEGG" id="aalt:CC77DRAFT_1035740"/>
<gene>
    <name evidence="5" type="ORF">CC77DRAFT_1035740</name>
</gene>
<keyword evidence="6" id="KW-1185">Reference proteome</keyword>
<feature type="compositionally biased region" description="Basic and acidic residues" evidence="3">
    <location>
        <begin position="7"/>
        <end position="26"/>
    </location>
</feature>
<protein>
    <recommendedName>
        <fullName evidence="4">BZIP domain-containing protein</fullName>
    </recommendedName>
</protein>
<dbReference type="PANTHER" id="PTHR40621">
    <property type="entry name" value="TRANSCRIPTION FACTOR KAPC-RELATED"/>
    <property type="match status" value="1"/>
</dbReference>
<evidence type="ECO:0000313" key="6">
    <source>
        <dbReference type="Proteomes" id="UP000077248"/>
    </source>
</evidence>
<feature type="region of interest" description="Disordered" evidence="3">
    <location>
        <begin position="1"/>
        <end position="39"/>
    </location>
</feature>
<dbReference type="OMA" id="AQSEMGH"/>
<dbReference type="GO" id="GO:0001228">
    <property type="term" value="F:DNA-binding transcription activator activity, RNA polymerase II-specific"/>
    <property type="evidence" value="ECO:0007669"/>
    <property type="project" value="TreeGrafter"/>
</dbReference>
<dbReference type="InterPro" id="IPR050936">
    <property type="entry name" value="AP-1-like"/>
</dbReference>
<evidence type="ECO:0000256" key="2">
    <source>
        <dbReference type="ARBA" id="ARBA00023242"/>
    </source>
</evidence>
<feature type="domain" description="BZIP" evidence="4">
    <location>
        <begin position="19"/>
        <end position="78"/>
    </location>
</feature>
<evidence type="ECO:0000259" key="4">
    <source>
        <dbReference type="PROSITE" id="PS50217"/>
    </source>
</evidence>
<feature type="compositionally biased region" description="Low complexity" evidence="3">
    <location>
        <begin position="143"/>
        <end position="154"/>
    </location>
</feature>
<dbReference type="Pfam" id="PF00170">
    <property type="entry name" value="bZIP_1"/>
    <property type="match status" value="1"/>
</dbReference>
<sequence>MKFTFKPFKDDVDSRNPGQRRREQVRRAQKTHRERKEAYTASLESEVVQLRANEARLSQEAKTLYSEVTFLKILLAENGIAIPERPEVTHGGERGGNIVKEKTIALTIGQENKRKNRRKQIYVQQMPREPSSNPPQLITPPLSGSTGSGYTSSTFPDSSTTCMGSLDPEIVGMDFVLTLESPCLPHIDVASPNSSSSDTDPPTSTGHALTVSACLFHHHPSPPGQRQLSSATWEVPHASIDQLLALSGSVPLQDSEVTPVQAWDYVRRQEQFTGLEAGRWESLKLSLTSLVQCHGFGGVIERSAFENAVFEAFVVGRVF</sequence>
<dbReference type="AlphaFoldDB" id="A0A177D3Q2"/>
<organism evidence="5 6">
    <name type="scientific">Alternaria alternata</name>
    <name type="common">Alternaria rot fungus</name>
    <name type="synonym">Torula alternata</name>
    <dbReference type="NCBI Taxonomy" id="5599"/>
    <lineage>
        <taxon>Eukaryota</taxon>
        <taxon>Fungi</taxon>
        <taxon>Dikarya</taxon>
        <taxon>Ascomycota</taxon>
        <taxon>Pezizomycotina</taxon>
        <taxon>Dothideomycetes</taxon>
        <taxon>Pleosporomycetidae</taxon>
        <taxon>Pleosporales</taxon>
        <taxon>Pleosporineae</taxon>
        <taxon>Pleosporaceae</taxon>
        <taxon>Alternaria</taxon>
        <taxon>Alternaria sect. Alternaria</taxon>
        <taxon>Alternaria alternata complex</taxon>
    </lineage>
</organism>
<comment type="subcellular location">
    <subcellularLocation>
        <location evidence="1">Nucleus</location>
    </subcellularLocation>
</comment>
<dbReference type="GO" id="GO:0000976">
    <property type="term" value="F:transcription cis-regulatory region binding"/>
    <property type="evidence" value="ECO:0007669"/>
    <property type="project" value="InterPro"/>
</dbReference>
<dbReference type="InterPro" id="IPR004827">
    <property type="entry name" value="bZIP"/>
</dbReference>
<dbReference type="CDD" id="cd14688">
    <property type="entry name" value="bZIP_YAP"/>
    <property type="match status" value="1"/>
</dbReference>
<dbReference type="VEuPathDB" id="FungiDB:CC77DRAFT_1035740"/>
<evidence type="ECO:0000256" key="1">
    <source>
        <dbReference type="ARBA" id="ARBA00004123"/>
    </source>
</evidence>
<evidence type="ECO:0000313" key="5">
    <source>
        <dbReference type="EMBL" id="OAG14313.1"/>
    </source>
</evidence>
<dbReference type="InterPro" id="IPR046347">
    <property type="entry name" value="bZIP_sf"/>
</dbReference>
<name>A0A177D3Q2_ALTAL</name>
<dbReference type="Gene3D" id="1.20.5.170">
    <property type="match status" value="1"/>
</dbReference>
<dbReference type="Proteomes" id="UP000077248">
    <property type="component" value="Unassembled WGS sequence"/>
</dbReference>